<dbReference type="AlphaFoldDB" id="A0A7W5F2T2"/>
<dbReference type="InterPro" id="IPR036390">
    <property type="entry name" value="WH_DNA-bd_sf"/>
</dbReference>
<dbReference type="EMBL" id="JACHXE010000004">
    <property type="protein sequence ID" value="MBB3077854.1"/>
    <property type="molecule type" value="Genomic_DNA"/>
</dbReference>
<dbReference type="InterPro" id="IPR002577">
    <property type="entry name" value="HTH_HxlR"/>
</dbReference>
<dbReference type="InterPro" id="IPR036388">
    <property type="entry name" value="WH-like_DNA-bd_sf"/>
</dbReference>
<reference evidence="6 7" key="1">
    <citation type="submission" date="2020-08" db="EMBL/GenBank/DDBJ databases">
        <title>Genomic Encyclopedia of Type Strains, Phase III (KMG-III): the genomes of soil and plant-associated and newly described type strains.</title>
        <authorList>
            <person name="Whitman W."/>
        </authorList>
    </citation>
    <scope>NUCLEOTIDE SEQUENCE [LARGE SCALE GENOMIC DNA]</scope>
    <source>
        <strain evidence="6 7">CECT 3237</strain>
    </source>
</reference>
<keyword evidence="2 6" id="KW-0238">DNA-binding</keyword>
<protein>
    <submittedName>
        <fullName evidence="6">DNA-binding HxlR family transcriptional regulator</fullName>
    </submittedName>
</protein>
<evidence type="ECO:0000313" key="7">
    <source>
        <dbReference type="Proteomes" id="UP000572907"/>
    </source>
</evidence>
<name>A0A7W5F2T2_9ACTN</name>
<feature type="compositionally biased region" description="Basic and acidic residues" evidence="4">
    <location>
        <begin position="176"/>
        <end position="195"/>
    </location>
</feature>
<proteinExistence type="predicted"/>
<keyword evidence="3" id="KW-0804">Transcription</keyword>
<dbReference type="Gene3D" id="1.10.10.10">
    <property type="entry name" value="Winged helix-like DNA-binding domain superfamily/Winged helix DNA-binding domain"/>
    <property type="match status" value="1"/>
</dbReference>
<dbReference type="SUPFAM" id="SSF46785">
    <property type="entry name" value="Winged helix' DNA-binding domain"/>
    <property type="match status" value="1"/>
</dbReference>
<dbReference type="RefSeq" id="WP_229845475.1">
    <property type="nucleotide sequence ID" value="NZ_BMUP01000006.1"/>
</dbReference>
<dbReference type="PANTHER" id="PTHR33204">
    <property type="entry name" value="TRANSCRIPTIONAL REGULATOR, MARR FAMILY"/>
    <property type="match status" value="1"/>
</dbReference>
<dbReference type="PANTHER" id="PTHR33204:SF18">
    <property type="entry name" value="TRANSCRIPTIONAL REGULATORY PROTEIN"/>
    <property type="match status" value="1"/>
</dbReference>
<dbReference type="PROSITE" id="PS51118">
    <property type="entry name" value="HTH_HXLR"/>
    <property type="match status" value="1"/>
</dbReference>
<keyword evidence="7" id="KW-1185">Reference proteome</keyword>
<gene>
    <name evidence="6" type="ORF">FHS41_004361</name>
</gene>
<evidence type="ECO:0000256" key="1">
    <source>
        <dbReference type="ARBA" id="ARBA00023015"/>
    </source>
</evidence>
<feature type="domain" description="HTH hxlR-type" evidence="5">
    <location>
        <begin position="11"/>
        <end position="108"/>
    </location>
</feature>
<evidence type="ECO:0000313" key="6">
    <source>
        <dbReference type="EMBL" id="MBB3077854.1"/>
    </source>
</evidence>
<keyword evidence="1" id="KW-0805">Transcription regulation</keyword>
<dbReference type="GO" id="GO:0003677">
    <property type="term" value="F:DNA binding"/>
    <property type="evidence" value="ECO:0007669"/>
    <property type="project" value="UniProtKB-KW"/>
</dbReference>
<evidence type="ECO:0000256" key="2">
    <source>
        <dbReference type="ARBA" id="ARBA00023125"/>
    </source>
</evidence>
<evidence type="ECO:0000256" key="3">
    <source>
        <dbReference type="ARBA" id="ARBA00023163"/>
    </source>
</evidence>
<evidence type="ECO:0000256" key="4">
    <source>
        <dbReference type="SAM" id="MobiDB-lite"/>
    </source>
</evidence>
<evidence type="ECO:0000259" key="5">
    <source>
        <dbReference type="PROSITE" id="PS51118"/>
    </source>
</evidence>
<organism evidence="6 7">
    <name type="scientific">Streptomyces violarus</name>
    <dbReference type="NCBI Taxonomy" id="67380"/>
    <lineage>
        <taxon>Bacteria</taxon>
        <taxon>Bacillati</taxon>
        <taxon>Actinomycetota</taxon>
        <taxon>Actinomycetes</taxon>
        <taxon>Kitasatosporales</taxon>
        <taxon>Streptomycetaceae</taxon>
        <taxon>Streptomyces</taxon>
    </lineage>
</organism>
<comment type="caution">
    <text evidence="6">The sequence shown here is derived from an EMBL/GenBank/DDBJ whole genome shotgun (WGS) entry which is preliminary data.</text>
</comment>
<accession>A0A7W5F2T2</accession>
<feature type="region of interest" description="Disordered" evidence="4">
    <location>
        <begin position="164"/>
        <end position="195"/>
    </location>
</feature>
<dbReference type="Pfam" id="PF01638">
    <property type="entry name" value="HxlR"/>
    <property type="match status" value="1"/>
</dbReference>
<sequence>MRRTSFGTWPCSIARTADILGDAWTLLVLREVFYGESRFDGFIGSLGIARNTLTDRLRRLESEGLLRRRAYQSDPVRHEYLLTDKGRDFFGVLAAINAWGDRWLAGDEGAPVVLHHTSCDHDTQARVVCSSCGEPLHHQDLTARTGPGYPPRFLDDPAVRERFAPGRVLGDGPGLRPDRPGVAGRDHSEGPDAVR</sequence>
<dbReference type="Proteomes" id="UP000572907">
    <property type="component" value="Unassembled WGS sequence"/>
</dbReference>